<comment type="caution">
    <text evidence="4">The sequence shown here is derived from an EMBL/GenBank/DDBJ whole genome shotgun (WGS) entry which is preliminary data.</text>
</comment>
<dbReference type="PANTHER" id="PTHR33495">
    <property type="entry name" value="ANTI-SIGMA FACTOR ANTAGONIST TM_1081-RELATED-RELATED"/>
    <property type="match status" value="1"/>
</dbReference>
<dbReference type="PANTHER" id="PTHR33495:SF2">
    <property type="entry name" value="ANTI-SIGMA FACTOR ANTAGONIST TM_1081-RELATED"/>
    <property type="match status" value="1"/>
</dbReference>
<evidence type="ECO:0000313" key="4">
    <source>
        <dbReference type="EMBL" id="GAA3918996.1"/>
    </source>
</evidence>
<dbReference type="CDD" id="cd07043">
    <property type="entry name" value="STAS_anti-anti-sigma_factors"/>
    <property type="match status" value="1"/>
</dbReference>
<feature type="domain" description="STAS" evidence="3">
    <location>
        <begin position="15"/>
        <end position="115"/>
    </location>
</feature>
<dbReference type="NCBIfam" id="TIGR00377">
    <property type="entry name" value="ant_ant_sig"/>
    <property type="match status" value="1"/>
</dbReference>
<dbReference type="Gene3D" id="3.30.750.24">
    <property type="entry name" value="STAS domain"/>
    <property type="match status" value="1"/>
</dbReference>
<dbReference type="SUPFAM" id="SSF52091">
    <property type="entry name" value="SpoIIaa-like"/>
    <property type="match status" value="1"/>
</dbReference>
<organism evidence="4 5">
    <name type="scientific">Streptomyces gulbargensis</name>
    <dbReference type="NCBI Taxonomy" id="364901"/>
    <lineage>
        <taxon>Bacteria</taxon>
        <taxon>Bacillati</taxon>
        <taxon>Actinomycetota</taxon>
        <taxon>Actinomycetes</taxon>
        <taxon>Kitasatosporales</taxon>
        <taxon>Streptomycetaceae</taxon>
        <taxon>Streptomyces</taxon>
    </lineage>
</organism>
<dbReference type="InterPro" id="IPR036513">
    <property type="entry name" value="STAS_dom_sf"/>
</dbReference>
<evidence type="ECO:0000259" key="3">
    <source>
        <dbReference type="PROSITE" id="PS50801"/>
    </source>
</evidence>
<dbReference type="Pfam" id="PF13466">
    <property type="entry name" value="STAS_2"/>
    <property type="match status" value="1"/>
</dbReference>
<evidence type="ECO:0000256" key="1">
    <source>
        <dbReference type="ARBA" id="ARBA00009013"/>
    </source>
</evidence>
<evidence type="ECO:0000256" key="2">
    <source>
        <dbReference type="RuleBase" id="RU003749"/>
    </source>
</evidence>
<dbReference type="InterPro" id="IPR002645">
    <property type="entry name" value="STAS_dom"/>
</dbReference>
<dbReference type="Proteomes" id="UP001501000">
    <property type="component" value="Unassembled WGS sequence"/>
</dbReference>
<dbReference type="InterPro" id="IPR003658">
    <property type="entry name" value="Anti-sigma_ant"/>
</dbReference>
<comment type="similarity">
    <text evidence="1 2">Belongs to the anti-sigma-factor antagonist family.</text>
</comment>
<proteinExistence type="inferred from homology"/>
<dbReference type="RefSeq" id="WP_345282750.1">
    <property type="nucleotide sequence ID" value="NZ_BAABAJ010000008.1"/>
</dbReference>
<dbReference type="EMBL" id="BAABAJ010000008">
    <property type="protein sequence ID" value="GAA3918996.1"/>
    <property type="molecule type" value="Genomic_DNA"/>
</dbReference>
<dbReference type="PROSITE" id="PS50801">
    <property type="entry name" value="STAS"/>
    <property type="match status" value="1"/>
</dbReference>
<accession>A0ABP7MAF8</accession>
<evidence type="ECO:0000313" key="5">
    <source>
        <dbReference type="Proteomes" id="UP001501000"/>
    </source>
</evidence>
<dbReference type="InterPro" id="IPR058548">
    <property type="entry name" value="MlaB-like_STAS"/>
</dbReference>
<sequence>MTAAFHIDVPHTDGSLAVIALSGEFDINAAPAVRARSLDLIAVGHPNLVADLSGVTFCDSSGLGALVGIWRCAKDAGGSLTLAAIPDRLGRLLSVTGMDTFLPAYPTAEAALAARQGNRTTA</sequence>
<reference evidence="5" key="1">
    <citation type="journal article" date="2019" name="Int. J. Syst. Evol. Microbiol.">
        <title>The Global Catalogue of Microorganisms (GCM) 10K type strain sequencing project: providing services to taxonomists for standard genome sequencing and annotation.</title>
        <authorList>
            <consortium name="The Broad Institute Genomics Platform"/>
            <consortium name="The Broad Institute Genome Sequencing Center for Infectious Disease"/>
            <person name="Wu L."/>
            <person name="Ma J."/>
        </authorList>
    </citation>
    <scope>NUCLEOTIDE SEQUENCE [LARGE SCALE GENOMIC DNA]</scope>
    <source>
        <strain evidence="5">JCM 16956</strain>
    </source>
</reference>
<gene>
    <name evidence="4" type="ORF">GCM10022244_30200</name>
</gene>
<name>A0ABP7MAF8_9ACTN</name>
<keyword evidence="5" id="KW-1185">Reference proteome</keyword>
<protein>
    <recommendedName>
        <fullName evidence="2">Anti-sigma factor antagonist</fullName>
    </recommendedName>
</protein>